<reference evidence="4 5" key="1">
    <citation type="submission" date="2019-02" db="EMBL/GenBank/DDBJ databases">
        <title>Deep-cultivation of Planctomycetes and their phenomic and genomic characterization uncovers novel biology.</title>
        <authorList>
            <person name="Wiegand S."/>
            <person name="Jogler M."/>
            <person name="Boedeker C."/>
            <person name="Pinto D."/>
            <person name="Vollmers J."/>
            <person name="Rivas-Marin E."/>
            <person name="Kohn T."/>
            <person name="Peeters S.H."/>
            <person name="Heuer A."/>
            <person name="Rast P."/>
            <person name="Oberbeckmann S."/>
            <person name="Bunk B."/>
            <person name="Jeske O."/>
            <person name="Meyerdierks A."/>
            <person name="Storesund J.E."/>
            <person name="Kallscheuer N."/>
            <person name="Luecker S."/>
            <person name="Lage O.M."/>
            <person name="Pohl T."/>
            <person name="Merkel B.J."/>
            <person name="Hornburger P."/>
            <person name="Mueller R.-W."/>
            <person name="Bruemmer F."/>
            <person name="Labrenz M."/>
            <person name="Spormann A.M."/>
            <person name="Op Den Camp H."/>
            <person name="Overmann J."/>
            <person name="Amann R."/>
            <person name="Jetten M.S.M."/>
            <person name="Mascher T."/>
            <person name="Medema M.H."/>
            <person name="Devos D.P."/>
            <person name="Kaster A.-K."/>
            <person name="Ovreas L."/>
            <person name="Rohde M."/>
            <person name="Galperin M.Y."/>
            <person name="Jogler C."/>
        </authorList>
    </citation>
    <scope>NUCLEOTIDE SEQUENCE [LARGE SCALE GENOMIC DNA]</scope>
    <source>
        <strain evidence="4 5">Pla52n</strain>
    </source>
</reference>
<dbReference type="InterPro" id="IPR027417">
    <property type="entry name" value="P-loop_NTPase"/>
</dbReference>
<name>A0A5C6A5J8_9BACT</name>
<accession>A0A5C6A5J8</accession>
<sequence>MSFNQSTPPDEKPSARELFTRTSLRLPGERIRAESSRQSSRSFASASPGSQAGGNASFASVKAAMHTQLLEDLDRRDRITASEDELTDLVKEYVADALATQDWPLNDSERRQLVDDLIEETIGVGPLAPLLADPAVTDILVNGPYTVFVERFGQLEATDVRFRDDEHLTRIIGRIAARVGRRIDESSPMVDARLPDGSRVNATLPPVTIDGPTLSIRRFGRRRLRSDDLMRLGMFSPAMLEFLRLAIRGRINMIVSGGTGSGKSTFLGALAEAIPENERIITIEDAAELQLDQRHVVRMETRPPNIEGQGRIVARDLVVNALRMRPDRIIVGEVRSGEALDMMQAMNTGHDGSLTTIHANSSRDAISRLETMVLMAGIDLPARAIREQAVSAIDIIVQVKRYEDGVRRVQSISELVGMEGDTAQLQEIFRFVSTGKANRRITGDFVATGVVPRVAERLRENHVAVPMHLFQPSNDSSSAGSDPADDLDHSDRRRSW</sequence>
<proteinExistence type="inferred from homology"/>
<feature type="region of interest" description="Disordered" evidence="2">
    <location>
        <begin position="1"/>
        <end position="55"/>
    </location>
</feature>
<dbReference type="Proteomes" id="UP000320176">
    <property type="component" value="Unassembled WGS sequence"/>
</dbReference>
<dbReference type="OrthoDB" id="9810761at2"/>
<protein>
    <submittedName>
        <fullName evidence="4">Putative conjugal transfer protein</fullName>
    </submittedName>
</protein>
<dbReference type="AlphaFoldDB" id="A0A5C6A5J8"/>
<dbReference type="InterPro" id="IPR001482">
    <property type="entry name" value="T2SS/T4SS_dom"/>
</dbReference>
<feature type="domain" description="Bacterial type II secretion system protein E" evidence="3">
    <location>
        <begin position="124"/>
        <end position="396"/>
    </location>
</feature>
<feature type="compositionally biased region" description="Low complexity" evidence="2">
    <location>
        <begin position="472"/>
        <end position="482"/>
    </location>
</feature>
<feature type="compositionally biased region" description="Basic and acidic residues" evidence="2">
    <location>
        <begin position="486"/>
        <end position="496"/>
    </location>
</feature>
<dbReference type="GO" id="GO:0016887">
    <property type="term" value="F:ATP hydrolysis activity"/>
    <property type="evidence" value="ECO:0007669"/>
    <property type="project" value="InterPro"/>
</dbReference>
<dbReference type="Pfam" id="PF00437">
    <property type="entry name" value="T2SSE"/>
    <property type="match status" value="1"/>
</dbReference>
<keyword evidence="5" id="KW-1185">Reference proteome</keyword>
<comment type="caution">
    <text evidence="4">The sequence shown here is derived from an EMBL/GenBank/DDBJ whole genome shotgun (WGS) entry which is preliminary data.</text>
</comment>
<dbReference type="Gene3D" id="3.40.50.300">
    <property type="entry name" value="P-loop containing nucleotide triphosphate hydrolases"/>
    <property type="match status" value="1"/>
</dbReference>
<dbReference type="Gene3D" id="3.30.450.380">
    <property type="match status" value="1"/>
</dbReference>
<dbReference type="SUPFAM" id="SSF52540">
    <property type="entry name" value="P-loop containing nucleoside triphosphate hydrolases"/>
    <property type="match status" value="1"/>
</dbReference>
<dbReference type="EMBL" id="SJPN01000007">
    <property type="protein sequence ID" value="TWT94716.1"/>
    <property type="molecule type" value="Genomic_DNA"/>
</dbReference>
<dbReference type="RefSeq" id="WP_146522524.1">
    <property type="nucleotide sequence ID" value="NZ_CP151726.1"/>
</dbReference>
<feature type="compositionally biased region" description="Low complexity" evidence="2">
    <location>
        <begin position="36"/>
        <end position="50"/>
    </location>
</feature>
<comment type="similarity">
    <text evidence="1">Belongs to the GSP E family.</text>
</comment>
<dbReference type="InterPro" id="IPR050921">
    <property type="entry name" value="T4SS_GSP_E_ATPase"/>
</dbReference>
<feature type="compositionally biased region" description="Basic and acidic residues" evidence="2">
    <location>
        <begin position="9"/>
        <end position="19"/>
    </location>
</feature>
<evidence type="ECO:0000313" key="5">
    <source>
        <dbReference type="Proteomes" id="UP000320176"/>
    </source>
</evidence>
<evidence type="ECO:0000256" key="2">
    <source>
        <dbReference type="SAM" id="MobiDB-lite"/>
    </source>
</evidence>
<feature type="region of interest" description="Disordered" evidence="2">
    <location>
        <begin position="470"/>
        <end position="496"/>
    </location>
</feature>
<dbReference type="PANTHER" id="PTHR30486:SF15">
    <property type="entry name" value="TYPE II_IV SECRETION SYSTEM ATPASE"/>
    <property type="match status" value="1"/>
</dbReference>
<evidence type="ECO:0000313" key="4">
    <source>
        <dbReference type="EMBL" id="TWT94716.1"/>
    </source>
</evidence>
<evidence type="ECO:0000259" key="3">
    <source>
        <dbReference type="Pfam" id="PF00437"/>
    </source>
</evidence>
<evidence type="ECO:0000256" key="1">
    <source>
        <dbReference type="ARBA" id="ARBA00006611"/>
    </source>
</evidence>
<dbReference type="CDD" id="cd01130">
    <property type="entry name" value="VirB11-like_ATPase"/>
    <property type="match status" value="1"/>
</dbReference>
<organism evidence="4 5">
    <name type="scientific">Stieleria varia</name>
    <dbReference type="NCBI Taxonomy" id="2528005"/>
    <lineage>
        <taxon>Bacteria</taxon>
        <taxon>Pseudomonadati</taxon>
        <taxon>Planctomycetota</taxon>
        <taxon>Planctomycetia</taxon>
        <taxon>Pirellulales</taxon>
        <taxon>Pirellulaceae</taxon>
        <taxon>Stieleria</taxon>
    </lineage>
</organism>
<gene>
    <name evidence="4" type="ORF">Pla52n_55410</name>
</gene>
<dbReference type="PANTHER" id="PTHR30486">
    <property type="entry name" value="TWITCHING MOTILITY PROTEIN PILT"/>
    <property type="match status" value="1"/>
</dbReference>